<name>A0A3E0WLV3_9BACI</name>
<sequence length="63" mass="7128">MGFHIFCLFLVSAFAGILTVLNMIRGDILFAIITGFVTIVFLIVPIMILKIKKAQSMKLENRR</sequence>
<reference evidence="2 3" key="1">
    <citation type="submission" date="2017-05" db="EMBL/GenBank/DDBJ databases">
        <title>Virgibacillus sp. AK90 isolated from a saltern of Kakinada, India.</title>
        <authorList>
            <person name="Gupta V."/>
            <person name="Sidhu C."/>
            <person name="Korpole S."/>
            <person name="Pinnaka A.K."/>
        </authorList>
    </citation>
    <scope>NUCLEOTIDE SEQUENCE [LARGE SCALE GENOMIC DNA]</scope>
    <source>
        <strain evidence="2 3">AK90</strain>
    </source>
</reference>
<keyword evidence="1" id="KW-1133">Transmembrane helix</keyword>
<evidence type="ECO:0000313" key="3">
    <source>
        <dbReference type="Proteomes" id="UP000256488"/>
    </source>
</evidence>
<evidence type="ECO:0000256" key="1">
    <source>
        <dbReference type="SAM" id="Phobius"/>
    </source>
</evidence>
<protein>
    <submittedName>
        <fullName evidence="2">Uncharacterized protein</fullName>
    </submittedName>
</protein>
<keyword evidence="1" id="KW-0472">Membrane</keyword>
<dbReference type="EMBL" id="NFZX01000043">
    <property type="protein sequence ID" value="RFA33131.1"/>
    <property type="molecule type" value="Genomic_DNA"/>
</dbReference>
<organism evidence="2 3">
    <name type="scientific">Virgibacillus dokdonensis</name>
    <dbReference type="NCBI Taxonomy" id="302167"/>
    <lineage>
        <taxon>Bacteria</taxon>
        <taxon>Bacillati</taxon>
        <taxon>Bacillota</taxon>
        <taxon>Bacilli</taxon>
        <taxon>Bacillales</taxon>
        <taxon>Bacillaceae</taxon>
        <taxon>Virgibacillus</taxon>
    </lineage>
</organism>
<evidence type="ECO:0000313" key="2">
    <source>
        <dbReference type="EMBL" id="RFA33131.1"/>
    </source>
</evidence>
<proteinExistence type="predicted"/>
<dbReference type="Proteomes" id="UP000256488">
    <property type="component" value="Unassembled WGS sequence"/>
</dbReference>
<dbReference type="RefSeq" id="WP_116279161.1">
    <property type="nucleotide sequence ID" value="NZ_NFZX01000043.1"/>
</dbReference>
<keyword evidence="1" id="KW-0812">Transmembrane</keyword>
<feature type="transmembrane region" description="Helical" evidence="1">
    <location>
        <begin position="30"/>
        <end position="49"/>
    </location>
</feature>
<accession>A0A3E0WLV3</accession>
<feature type="transmembrane region" description="Helical" evidence="1">
    <location>
        <begin position="5"/>
        <end position="24"/>
    </location>
</feature>
<gene>
    <name evidence="2" type="ORF">CAI16_15655</name>
</gene>
<dbReference type="AlphaFoldDB" id="A0A3E0WLV3"/>
<comment type="caution">
    <text evidence="2">The sequence shown here is derived from an EMBL/GenBank/DDBJ whole genome shotgun (WGS) entry which is preliminary data.</text>
</comment>